<dbReference type="Pfam" id="PF00012">
    <property type="entry name" value="HSP70"/>
    <property type="match status" value="2"/>
</dbReference>
<dbReference type="SUPFAM" id="SSF53067">
    <property type="entry name" value="Actin-like ATPase domain"/>
    <property type="match status" value="2"/>
</dbReference>
<reference evidence="14" key="1">
    <citation type="submission" date="2019-11" db="EMBL/GenBank/DDBJ databases">
        <authorList>
            <person name="Feng L."/>
        </authorList>
    </citation>
    <scope>NUCLEOTIDE SEQUENCE</scope>
    <source>
        <strain evidence="14">ElimosumLFYP34</strain>
    </source>
</reference>
<keyword evidence="6 13" id="KW-0547">Nucleotide-binding</keyword>
<evidence type="ECO:0000256" key="1">
    <source>
        <dbReference type="ARBA" id="ARBA00002290"/>
    </source>
</evidence>
<keyword evidence="5" id="KW-0597">Phosphoprotein</keyword>
<comment type="similarity">
    <text evidence="2 13">Belongs to the heat shock protein 70 family.</text>
</comment>
<protein>
    <recommendedName>
        <fullName evidence="3">Chaperone protein DnaK</fullName>
    </recommendedName>
    <alternativeName>
        <fullName evidence="4">Chaperone protein dnaK</fullName>
    </alternativeName>
    <alternativeName>
        <fullName evidence="12">HSP70</fullName>
    </alternativeName>
    <alternativeName>
        <fullName evidence="11">Heat shock 70 kDa protein</fullName>
    </alternativeName>
    <alternativeName>
        <fullName evidence="10">Heat shock protein 70</fullName>
    </alternativeName>
</protein>
<evidence type="ECO:0000256" key="8">
    <source>
        <dbReference type="ARBA" id="ARBA00023016"/>
    </source>
</evidence>
<keyword evidence="8" id="KW-0346">Stress response</keyword>
<evidence type="ECO:0000256" key="10">
    <source>
        <dbReference type="ARBA" id="ARBA00030019"/>
    </source>
</evidence>
<dbReference type="InterPro" id="IPR018181">
    <property type="entry name" value="Heat_shock_70_CS"/>
</dbReference>
<evidence type="ECO:0000256" key="4">
    <source>
        <dbReference type="ARBA" id="ARBA00017249"/>
    </source>
</evidence>
<dbReference type="PROSITE" id="PS00329">
    <property type="entry name" value="HSP70_2"/>
    <property type="match status" value="1"/>
</dbReference>
<evidence type="ECO:0000256" key="13">
    <source>
        <dbReference type="RuleBase" id="RU003322"/>
    </source>
</evidence>
<keyword evidence="9" id="KW-0143">Chaperone</keyword>
<gene>
    <name evidence="14" type="primary">hscC</name>
    <name evidence="14" type="ORF">ELLFYP34_03634</name>
</gene>
<dbReference type="Gene3D" id="3.90.640.10">
    <property type="entry name" value="Actin, Chain A, domain 4"/>
    <property type="match status" value="1"/>
</dbReference>
<comment type="function">
    <text evidence="1">Acts as a chaperone.</text>
</comment>
<dbReference type="GO" id="GO:0005524">
    <property type="term" value="F:ATP binding"/>
    <property type="evidence" value="ECO:0007669"/>
    <property type="project" value="UniProtKB-KW"/>
</dbReference>
<dbReference type="SUPFAM" id="SSF100920">
    <property type="entry name" value="Heat shock protein 70kD (HSP70), peptide-binding domain"/>
    <property type="match status" value="1"/>
</dbReference>
<dbReference type="GO" id="GO:0140662">
    <property type="term" value="F:ATP-dependent protein folding chaperone"/>
    <property type="evidence" value="ECO:0007669"/>
    <property type="project" value="InterPro"/>
</dbReference>
<dbReference type="Gene3D" id="2.60.34.10">
    <property type="entry name" value="Substrate Binding Domain Of DNAk, Chain A, domain 1"/>
    <property type="match status" value="1"/>
</dbReference>
<evidence type="ECO:0000256" key="9">
    <source>
        <dbReference type="ARBA" id="ARBA00023186"/>
    </source>
</evidence>
<evidence type="ECO:0000256" key="5">
    <source>
        <dbReference type="ARBA" id="ARBA00022553"/>
    </source>
</evidence>
<evidence type="ECO:0000256" key="3">
    <source>
        <dbReference type="ARBA" id="ARBA00014415"/>
    </source>
</evidence>
<sequence length="613" mass="68462">MAIIGIDLGTTNSLVTVWKNGQSILIPNAFGHFLTPSVVSIDHETIYVGEIAKERLITHPKETAGIFKRFMGSDKIYTLGKRRFRPEELSAFILKKLKEDAEAFLREPVAEAVVSVPAYFNDAQRSATKRAGDLAGLKVERLVNEPSAAALACQLMNAEEDANLLVFDFGGGTLDVSLVECFDNVINVLAVSGDNRLGGSDFDRLLARYFCQEKRLDFETLSENTKGVLLQSAEKCKFDLTDAETAKMTVSIEGLHDTLPISREQFIEIAAPLFTRLTEPIKKVLTDGELSLDEIDQVVLVGGSCKMPVVKLYVNYVLGKEADSIGSPDIIVALGVGAYAGIKARHQDIRDILLTDICPFSLGVNIVNPLERSRDLMSVLIERNTTLPASRTGIYCTASDFQSKIELKVYQGEGHYADENNFLGRLDLPVPRKPKGHEAVDVRFTYDINGILEVEATVLSTKNTKSLLLISGSNTMDKHEIEKKVADLQKYKIHPKDKDENRLLLARGDRLFAQTVGELRKAVEFELFLFSHALESQKAHVISKARERFSYFLDQVSWELENGSFGPSLTNPDKNWYLTFKTEDTGDETDIPTEEDLKNLFLNWQLNRKKRDD</sequence>
<dbReference type="AlphaFoldDB" id="A0A6N3FZD7"/>
<evidence type="ECO:0000256" key="7">
    <source>
        <dbReference type="ARBA" id="ARBA00022840"/>
    </source>
</evidence>
<evidence type="ECO:0000313" key="14">
    <source>
        <dbReference type="EMBL" id="VYU57672.1"/>
    </source>
</evidence>
<organism evidence="14">
    <name type="scientific">Eubacterium limosum</name>
    <dbReference type="NCBI Taxonomy" id="1736"/>
    <lineage>
        <taxon>Bacteria</taxon>
        <taxon>Bacillati</taxon>
        <taxon>Bacillota</taxon>
        <taxon>Clostridia</taxon>
        <taxon>Eubacteriales</taxon>
        <taxon>Eubacteriaceae</taxon>
        <taxon>Eubacterium</taxon>
    </lineage>
</organism>
<dbReference type="PRINTS" id="PR00301">
    <property type="entry name" value="HEATSHOCK70"/>
</dbReference>
<dbReference type="PROSITE" id="PS00297">
    <property type="entry name" value="HSP70_1"/>
    <property type="match status" value="1"/>
</dbReference>
<dbReference type="InterPro" id="IPR043129">
    <property type="entry name" value="ATPase_NBD"/>
</dbReference>
<evidence type="ECO:0000256" key="6">
    <source>
        <dbReference type="ARBA" id="ARBA00022741"/>
    </source>
</evidence>
<evidence type="ECO:0000256" key="2">
    <source>
        <dbReference type="ARBA" id="ARBA00007381"/>
    </source>
</evidence>
<dbReference type="Gene3D" id="3.30.420.40">
    <property type="match status" value="2"/>
</dbReference>
<keyword evidence="7 13" id="KW-0067">ATP-binding</keyword>
<dbReference type="FunFam" id="3.30.420.40:FF:000071">
    <property type="entry name" value="Molecular chaperone DnaK"/>
    <property type="match status" value="1"/>
</dbReference>
<evidence type="ECO:0000256" key="12">
    <source>
        <dbReference type="ARBA" id="ARBA00033103"/>
    </source>
</evidence>
<dbReference type="PANTHER" id="PTHR19375">
    <property type="entry name" value="HEAT SHOCK PROTEIN 70KDA"/>
    <property type="match status" value="1"/>
</dbReference>
<dbReference type="EMBL" id="CACRTR010000016">
    <property type="protein sequence ID" value="VYU57672.1"/>
    <property type="molecule type" value="Genomic_DNA"/>
</dbReference>
<dbReference type="InterPro" id="IPR013126">
    <property type="entry name" value="Hsp_70_fam"/>
</dbReference>
<evidence type="ECO:0000256" key="11">
    <source>
        <dbReference type="ARBA" id="ARBA00030945"/>
    </source>
</evidence>
<dbReference type="InterPro" id="IPR029047">
    <property type="entry name" value="HSP70_peptide-bd_sf"/>
</dbReference>
<accession>A0A6N3FZD7</accession>
<proteinExistence type="inferred from homology"/>
<name>A0A6N3FZD7_EUBLI</name>